<dbReference type="EMBL" id="JASSZA010000023">
    <property type="protein sequence ID" value="KAK2082944.1"/>
    <property type="molecule type" value="Genomic_DNA"/>
</dbReference>
<keyword evidence="2" id="KW-1185">Reference proteome</keyword>
<reference evidence="1 2" key="1">
    <citation type="submission" date="2023-05" db="EMBL/GenBank/DDBJ databases">
        <title>B98-5 Cell Line De Novo Hybrid Assembly: An Optical Mapping Approach.</title>
        <authorList>
            <person name="Kananen K."/>
            <person name="Auerbach J.A."/>
            <person name="Kautto E."/>
            <person name="Blachly J.S."/>
        </authorList>
    </citation>
    <scope>NUCLEOTIDE SEQUENCE [LARGE SCALE GENOMIC DNA]</scope>
    <source>
        <strain evidence="1">B95-8</strain>
        <tissue evidence="1">Cell line</tissue>
    </source>
</reference>
<gene>
    <name evidence="1" type="ORF">P7K49_038180</name>
</gene>
<organism evidence="1 2">
    <name type="scientific">Saguinus oedipus</name>
    <name type="common">Cotton-top tamarin</name>
    <name type="synonym">Oedipomidas oedipus</name>
    <dbReference type="NCBI Taxonomy" id="9490"/>
    <lineage>
        <taxon>Eukaryota</taxon>
        <taxon>Metazoa</taxon>
        <taxon>Chordata</taxon>
        <taxon>Craniata</taxon>
        <taxon>Vertebrata</taxon>
        <taxon>Euteleostomi</taxon>
        <taxon>Mammalia</taxon>
        <taxon>Eutheria</taxon>
        <taxon>Euarchontoglires</taxon>
        <taxon>Primates</taxon>
        <taxon>Haplorrhini</taxon>
        <taxon>Platyrrhini</taxon>
        <taxon>Cebidae</taxon>
        <taxon>Callitrichinae</taxon>
        <taxon>Saguinus</taxon>
    </lineage>
</organism>
<dbReference type="Proteomes" id="UP001266305">
    <property type="component" value="Unassembled WGS sequence"/>
</dbReference>
<evidence type="ECO:0000313" key="1">
    <source>
        <dbReference type="EMBL" id="KAK2082944.1"/>
    </source>
</evidence>
<sequence>MMTPRQFITSAMWGELLSSLVSEEAANSSVRARGGVVHPKVLVHEITQEKGRSRQKQRRQNPGLQGVIGLVKSSFFVQLVEKDASPCLEHQSADYSSLWEPVSHDEGLSLFPEQPGHQHKQHRVPSQAAQAPEDWALPSIAMITSSPYTSF</sequence>
<evidence type="ECO:0000313" key="2">
    <source>
        <dbReference type="Proteomes" id="UP001266305"/>
    </source>
</evidence>
<accession>A0ABQ9TDZ1</accession>
<comment type="caution">
    <text evidence="1">The sequence shown here is derived from an EMBL/GenBank/DDBJ whole genome shotgun (WGS) entry which is preliminary data.</text>
</comment>
<name>A0ABQ9TDZ1_SAGOE</name>
<protein>
    <submittedName>
        <fullName evidence="1">Uncharacterized protein</fullName>
    </submittedName>
</protein>
<proteinExistence type="predicted"/>